<protein>
    <submittedName>
        <fullName evidence="3">IS66 family transposase ISAeh1</fullName>
    </submittedName>
</protein>
<feature type="domain" description="Transposase IS66 central" evidence="1">
    <location>
        <begin position="8"/>
        <end position="163"/>
    </location>
</feature>
<dbReference type="Proteomes" id="UP000494249">
    <property type="component" value="Unassembled WGS sequence"/>
</dbReference>
<evidence type="ECO:0000313" key="3">
    <source>
        <dbReference type="EMBL" id="CAB3704328.1"/>
    </source>
</evidence>
<dbReference type="InterPro" id="IPR052344">
    <property type="entry name" value="Transposase-related"/>
</dbReference>
<feature type="domain" description="Transposase IS66 C-terminal" evidence="2">
    <location>
        <begin position="170"/>
        <end position="208"/>
    </location>
</feature>
<dbReference type="Pfam" id="PF13817">
    <property type="entry name" value="DDE_Tnp_IS66_C"/>
    <property type="match status" value="1"/>
</dbReference>
<dbReference type="EMBL" id="CADIKB010000017">
    <property type="protein sequence ID" value="CAB3704328.1"/>
    <property type="molecule type" value="Genomic_DNA"/>
</dbReference>
<dbReference type="PANTHER" id="PTHR33678:SF1">
    <property type="entry name" value="BLL1576 PROTEIN"/>
    <property type="match status" value="1"/>
</dbReference>
<dbReference type="PANTHER" id="PTHR33678">
    <property type="entry name" value="BLL1576 PROTEIN"/>
    <property type="match status" value="1"/>
</dbReference>
<evidence type="ECO:0000313" key="4">
    <source>
        <dbReference type="Proteomes" id="UP000494249"/>
    </source>
</evidence>
<dbReference type="InterPro" id="IPR004291">
    <property type="entry name" value="Transposase_IS66_central"/>
</dbReference>
<dbReference type="AlphaFoldDB" id="A0A6J5BG65"/>
<reference evidence="3 4" key="1">
    <citation type="submission" date="2020-04" db="EMBL/GenBank/DDBJ databases">
        <authorList>
            <person name="De Canck E."/>
        </authorList>
    </citation>
    <scope>NUCLEOTIDE SEQUENCE [LARGE SCALE GENOMIC DNA]</scope>
    <source>
        <strain evidence="3 4">LMG 22037</strain>
    </source>
</reference>
<organism evidence="3 4">
    <name type="scientific">Paraburkholderia phenoliruptrix</name>
    <dbReference type="NCBI Taxonomy" id="252970"/>
    <lineage>
        <taxon>Bacteria</taxon>
        <taxon>Pseudomonadati</taxon>
        <taxon>Pseudomonadota</taxon>
        <taxon>Betaproteobacteria</taxon>
        <taxon>Burkholderiales</taxon>
        <taxon>Burkholderiaceae</taxon>
        <taxon>Paraburkholderia</taxon>
    </lineage>
</organism>
<evidence type="ECO:0000259" key="1">
    <source>
        <dbReference type="Pfam" id="PF03050"/>
    </source>
</evidence>
<gene>
    <name evidence="3" type="ORF">LMG22037_03681</name>
</gene>
<proteinExistence type="predicted"/>
<name>A0A6J5BG65_9BURK</name>
<evidence type="ECO:0000259" key="2">
    <source>
        <dbReference type="Pfam" id="PF13817"/>
    </source>
</evidence>
<dbReference type="InterPro" id="IPR039552">
    <property type="entry name" value="IS66_C"/>
</dbReference>
<accession>A0A6J5BG65</accession>
<dbReference type="Pfam" id="PF03050">
    <property type="entry name" value="DDE_Tnp_IS66"/>
    <property type="match status" value="1"/>
</dbReference>
<sequence length="215" mass="24332">MGGAHSIGYEPYNGIAEQYQLVHLGCWAHARRYLVKAEDNVPKAARSSNLLATRFIKLIGKLFAAEAHSETWAAERRQRLRRRYSARVLDAIETLMLEQLPGVVPQSLLGKALTYLHGQWPKLIRYIENGNWPISNNPCENSIRPFVVARKSFLFADTVAGAHASANLYSLVESAKANGIDPYRYLTWLFQRLPLAKTVDDYDALLPWKLPANLR</sequence>